<dbReference type="SUPFAM" id="SSF47789">
    <property type="entry name" value="C-terminal domain of RNA polymerase alpha subunit"/>
    <property type="match status" value="1"/>
</dbReference>
<protein>
    <recommendedName>
        <fullName evidence="3">RNA polymerase alpha subunit C-terminal domain-containing protein</fullName>
    </recommendedName>
</protein>
<accession>A0ABT8RF79</accession>
<dbReference type="EMBL" id="JAUKPO010000022">
    <property type="protein sequence ID" value="MDO1449818.1"/>
    <property type="molecule type" value="Genomic_DNA"/>
</dbReference>
<gene>
    <name evidence="1" type="ORF">Q0590_26300</name>
</gene>
<evidence type="ECO:0000313" key="2">
    <source>
        <dbReference type="Proteomes" id="UP001168528"/>
    </source>
</evidence>
<evidence type="ECO:0000313" key="1">
    <source>
        <dbReference type="EMBL" id="MDO1449818.1"/>
    </source>
</evidence>
<keyword evidence="2" id="KW-1185">Reference proteome</keyword>
<sequence length="79" mass="9004">MSANVKKRQLDILSMPAAHLPVIDELISFMHAWQIANLEQLLVYSAPELLNMEGFGYRCLKSLYTLLEANGCEHLLKEE</sequence>
<reference evidence="1" key="1">
    <citation type="submission" date="2023-07" db="EMBL/GenBank/DDBJ databases">
        <title>The genome sequence of Rhodocytophaga aerolata KACC 12507.</title>
        <authorList>
            <person name="Zhang X."/>
        </authorList>
    </citation>
    <scope>NUCLEOTIDE SEQUENCE</scope>
    <source>
        <strain evidence="1">KACC 12507</strain>
    </source>
</reference>
<comment type="caution">
    <text evidence="1">The sequence shown here is derived from an EMBL/GenBank/DDBJ whole genome shotgun (WGS) entry which is preliminary data.</text>
</comment>
<proteinExistence type="predicted"/>
<dbReference type="Proteomes" id="UP001168528">
    <property type="component" value="Unassembled WGS sequence"/>
</dbReference>
<dbReference type="RefSeq" id="WP_302040621.1">
    <property type="nucleotide sequence ID" value="NZ_JAUKPO010000022.1"/>
</dbReference>
<name>A0ABT8RF79_9BACT</name>
<organism evidence="1 2">
    <name type="scientific">Rhodocytophaga aerolata</name>
    <dbReference type="NCBI Taxonomy" id="455078"/>
    <lineage>
        <taxon>Bacteria</taxon>
        <taxon>Pseudomonadati</taxon>
        <taxon>Bacteroidota</taxon>
        <taxon>Cytophagia</taxon>
        <taxon>Cytophagales</taxon>
        <taxon>Rhodocytophagaceae</taxon>
        <taxon>Rhodocytophaga</taxon>
    </lineage>
</organism>
<evidence type="ECO:0008006" key="3">
    <source>
        <dbReference type="Google" id="ProtNLM"/>
    </source>
</evidence>